<comment type="caution">
    <text evidence="1">The sequence shown here is derived from an EMBL/GenBank/DDBJ whole genome shotgun (WGS) entry which is preliminary data.</text>
</comment>
<keyword evidence="2" id="KW-1185">Reference proteome</keyword>
<dbReference type="HOGENOM" id="CLU_2634498_0_0_6"/>
<dbReference type="Proteomes" id="UP000003374">
    <property type="component" value="Unassembled WGS sequence"/>
</dbReference>
<reference evidence="1 2" key="1">
    <citation type="submission" date="2006-02" db="EMBL/GenBank/DDBJ databases">
        <authorList>
            <person name="Waterbury J."/>
            <person name="Ferriera S."/>
            <person name="Johnson J."/>
            <person name="Kravitz S."/>
            <person name="Halpern A."/>
            <person name="Remington K."/>
            <person name="Beeson K."/>
            <person name="Tran B."/>
            <person name="Rogers Y.-H."/>
            <person name="Friedman R."/>
            <person name="Venter J.C."/>
        </authorList>
    </citation>
    <scope>NUCLEOTIDE SEQUENCE [LARGE SCALE GENOMIC DNA]</scope>
    <source>
        <strain evidence="1 2">Nb-231</strain>
    </source>
</reference>
<sequence length="77" mass="9086">MAHRRVLEVMLRLPAEAKVRSAVHQRVIEREWPDLLTIPVNKWWEWQKVPGKGLRAASRAIYRVTQAYRNIRGARKA</sequence>
<gene>
    <name evidence="1" type="ORF">NB231_09788</name>
</gene>
<organism evidence="1 2">
    <name type="scientific">Nitrococcus mobilis Nb-231</name>
    <dbReference type="NCBI Taxonomy" id="314278"/>
    <lineage>
        <taxon>Bacteria</taxon>
        <taxon>Pseudomonadati</taxon>
        <taxon>Pseudomonadota</taxon>
        <taxon>Gammaproteobacteria</taxon>
        <taxon>Chromatiales</taxon>
        <taxon>Ectothiorhodospiraceae</taxon>
        <taxon>Nitrococcus</taxon>
    </lineage>
</organism>
<accession>A4BND5</accession>
<dbReference type="EMBL" id="AAOF01000002">
    <property type="protein sequence ID" value="EAR22734.1"/>
    <property type="molecule type" value="Genomic_DNA"/>
</dbReference>
<evidence type="ECO:0000313" key="2">
    <source>
        <dbReference type="Proteomes" id="UP000003374"/>
    </source>
</evidence>
<name>A4BND5_9GAMM</name>
<evidence type="ECO:0000313" key="1">
    <source>
        <dbReference type="EMBL" id="EAR22734.1"/>
    </source>
</evidence>
<dbReference type="AlphaFoldDB" id="A4BND5"/>
<proteinExistence type="predicted"/>
<protein>
    <submittedName>
        <fullName evidence="1">Uncharacterized protein</fullName>
    </submittedName>
</protein>